<dbReference type="Proteomes" id="UP000053257">
    <property type="component" value="Unassembled WGS sequence"/>
</dbReference>
<gene>
    <name evidence="2" type="ORF">PHLGIDRAFT_276148</name>
</gene>
<dbReference type="EMBL" id="KN840649">
    <property type="protein sequence ID" value="KIP02857.1"/>
    <property type="molecule type" value="Genomic_DNA"/>
</dbReference>
<name>A0A0C3S140_PHLG1</name>
<keyword evidence="3" id="KW-1185">Reference proteome</keyword>
<sequence>MDRVFGSSSMPRVTLPLAGLFYGVQFVLSLVSTFLFHRHRHQETDFAKNVNLARNVLFLLATVQWVLFVAQTARIFDANYGETTSRLAIASFVLFLAQIAVANIIMVYRLWIVGSLRHRIIAIPSLSAALLGATGERLRGNLTEICGQIYASP</sequence>
<keyword evidence="1" id="KW-0812">Transmembrane</keyword>
<proteinExistence type="predicted"/>
<accession>A0A0C3S140</accession>
<evidence type="ECO:0000313" key="2">
    <source>
        <dbReference type="EMBL" id="KIP02857.1"/>
    </source>
</evidence>
<protein>
    <submittedName>
        <fullName evidence="2">Uncharacterized protein</fullName>
    </submittedName>
</protein>
<feature type="transmembrane region" description="Helical" evidence="1">
    <location>
        <begin position="56"/>
        <end position="76"/>
    </location>
</feature>
<dbReference type="AlphaFoldDB" id="A0A0C3S140"/>
<feature type="transmembrane region" description="Helical" evidence="1">
    <location>
        <begin position="15"/>
        <end position="36"/>
    </location>
</feature>
<dbReference type="HOGENOM" id="CLU_1713964_0_0_1"/>
<organism evidence="2 3">
    <name type="scientific">Phlebiopsis gigantea (strain 11061_1 CR5-6)</name>
    <name type="common">White-rot fungus</name>
    <name type="synonym">Peniophora gigantea</name>
    <dbReference type="NCBI Taxonomy" id="745531"/>
    <lineage>
        <taxon>Eukaryota</taxon>
        <taxon>Fungi</taxon>
        <taxon>Dikarya</taxon>
        <taxon>Basidiomycota</taxon>
        <taxon>Agaricomycotina</taxon>
        <taxon>Agaricomycetes</taxon>
        <taxon>Polyporales</taxon>
        <taxon>Phanerochaetaceae</taxon>
        <taxon>Phlebiopsis</taxon>
    </lineage>
</organism>
<reference evidence="2 3" key="1">
    <citation type="journal article" date="2014" name="PLoS Genet.">
        <title>Analysis of the Phlebiopsis gigantea genome, transcriptome and secretome provides insight into its pioneer colonization strategies of wood.</title>
        <authorList>
            <person name="Hori C."/>
            <person name="Ishida T."/>
            <person name="Igarashi K."/>
            <person name="Samejima M."/>
            <person name="Suzuki H."/>
            <person name="Master E."/>
            <person name="Ferreira P."/>
            <person name="Ruiz-Duenas F.J."/>
            <person name="Held B."/>
            <person name="Canessa P."/>
            <person name="Larrondo L.F."/>
            <person name="Schmoll M."/>
            <person name="Druzhinina I.S."/>
            <person name="Kubicek C.P."/>
            <person name="Gaskell J.A."/>
            <person name="Kersten P."/>
            <person name="St John F."/>
            <person name="Glasner J."/>
            <person name="Sabat G."/>
            <person name="Splinter BonDurant S."/>
            <person name="Syed K."/>
            <person name="Yadav J."/>
            <person name="Mgbeahuruike A.C."/>
            <person name="Kovalchuk A."/>
            <person name="Asiegbu F.O."/>
            <person name="Lackner G."/>
            <person name="Hoffmeister D."/>
            <person name="Rencoret J."/>
            <person name="Gutierrez A."/>
            <person name="Sun H."/>
            <person name="Lindquist E."/>
            <person name="Barry K."/>
            <person name="Riley R."/>
            <person name="Grigoriev I.V."/>
            <person name="Henrissat B."/>
            <person name="Kues U."/>
            <person name="Berka R.M."/>
            <person name="Martinez A.T."/>
            <person name="Covert S.F."/>
            <person name="Blanchette R.A."/>
            <person name="Cullen D."/>
        </authorList>
    </citation>
    <scope>NUCLEOTIDE SEQUENCE [LARGE SCALE GENOMIC DNA]</scope>
    <source>
        <strain evidence="2 3">11061_1 CR5-6</strain>
    </source>
</reference>
<keyword evidence="1" id="KW-1133">Transmembrane helix</keyword>
<keyword evidence="1" id="KW-0472">Membrane</keyword>
<evidence type="ECO:0000313" key="3">
    <source>
        <dbReference type="Proteomes" id="UP000053257"/>
    </source>
</evidence>
<feature type="transmembrane region" description="Helical" evidence="1">
    <location>
        <begin position="88"/>
        <end position="111"/>
    </location>
</feature>
<evidence type="ECO:0000256" key="1">
    <source>
        <dbReference type="SAM" id="Phobius"/>
    </source>
</evidence>